<keyword evidence="4" id="KW-1185">Reference proteome</keyword>
<comment type="caution">
    <text evidence="3">The sequence shown here is derived from an EMBL/GenBank/DDBJ whole genome shotgun (WGS) entry which is preliminary data.</text>
</comment>
<sequence>MIDFGDGGGGGGAGDAPAGGLPPEFAAPSAQLRREAANRRAHERYPLRIDVLLIRPDGARAFGRTTDLGRGGMGVVYASPIPVGTVVAVRAPLPGRRSPKEFFGTDARVVNCSLSGADGGFRIGLAFEALDAHASEQLARAFIR</sequence>
<evidence type="ECO:0000313" key="4">
    <source>
        <dbReference type="Proteomes" id="UP000037660"/>
    </source>
</evidence>
<protein>
    <recommendedName>
        <fullName evidence="2">PilZ domain-containing protein</fullName>
    </recommendedName>
</protein>
<gene>
    <name evidence="3" type="ORF">ISF6_1823</name>
</gene>
<feature type="compositionally biased region" description="Gly residues" evidence="1">
    <location>
        <begin position="1"/>
        <end position="14"/>
    </location>
</feature>
<dbReference type="GO" id="GO:0035438">
    <property type="term" value="F:cyclic-di-GMP binding"/>
    <property type="evidence" value="ECO:0007669"/>
    <property type="project" value="InterPro"/>
</dbReference>
<evidence type="ECO:0000256" key="1">
    <source>
        <dbReference type="SAM" id="MobiDB-lite"/>
    </source>
</evidence>
<dbReference type="EMBL" id="BBYR01000030">
    <property type="protein sequence ID" value="GAP35983.1"/>
    <property type="molecule type" value="Genomic_DNA"/>
</dbReference>
<reference evidence="4" key="1">
    <citation type="submission" date="2015-07" db="EMBL/GenBank/DDBJ databases">
        <title>Discovery of a poly(ethylene terephthalate assimilation.</title>
        <authorList>
            <person name="Yoshida S."/>
            <person name="Hiraga K."/>
            <person name="Takehana T."/>
            <person name="Taniguchi I."/>
            <person name="Yamaji H."/>
            <person name="Maeda Y."/>
            <person name="Toyohara K."/>
            <person name="Miyamoto K."/>
            <person name="Kimura Y."/>
            <person name="Oda K."/>
        </authorList>
    </citation>
    <scope>NUCLEOTIDE SEQUENCE [LARGE SCALE GENOMIC DNA]</scope>
    <source>
        <strain evidence="4">NBRC 110686 / TISTR 2288 / 201-F6</strain>
    </source>
</reference>
<dbReference type="AlphaFoldDB" id="A0A0K8P029"/>
<feature type="domain" description="PilZ" evidence="2">
    <location>
        <begin position="38"/>
        <end position="141"/>
    </location>
</feature>
<dbReference type="Pfam" id="PF07238">
    <property type="entry name" value="PilZ"/>
    <property type="match status" value="1"/>
</dbReference>
<evidence type="ECO:0000313" key="3">
    <source>
        <dbReference type="EMBL" id="GAP35983.1"/>
    </source>
</evidence>
<feature type="region of interest" description="Disordered" evidence="1">
    <location>
        <begin position="1"/>
        <end position="38"/>
    </location>
</feature>
<proteinExistence type="predicted"/>
<dbReference type="Gene3D" id="2.40.10.220">
    <property type="entry name" value="predicted glycosyltransferase like domains"/>
    <property type="match status" value="1"/>
</dbReference>
<dbReference type="SUPFAM" id="SSF141371">
    <property type="entry name" value="PilZ domain-like"/>
    <property type="match status" value="1"/>
</dbReference>
<dbReference type="InterPro" id="IPR009875">
    <property type="entry name" value="PilZ_domain"/>
</dbReference>
<dbReference type="STRING" id="1547922.ISF6_1823"/>
<reference evidence="3 4" key="2">
    <citation type="journal article" date="2016" name="Science">
        <title>A bacterium that degrades and assimilates poly(ethylene terephthalate).</title>
        <authorList>
            <person name="Yoshida S."/>
            <person name="Hiraga K."/>
            <person name="Takehana T."/>
            <person name="Taniguchi I."/>
            <person name="Yamaji H."/>
            <person name="Maeda Y."/>
            <person name="Toyohara K."/>
            <person name="Miyamoto K."/>
            <person name="Kimura Y."/>
            <person name="Oda K."/>
        </authorList>
    </citation>
    <scope>NUCLEOTIDE SEQUENCE [LARGE SCALE GENOMIC DNA]</scope>
    <source>
        <strain evidence="4">NBRC 110686 / TISTR 2288 / 201-F6</strain>
    </source>
</reference>
<name>A0A0K8P029_PISS1</name>
<dbReference type="Proteomes" id="UP000037660">
    <property type="component" value="Unassembled WGS sequence"/>
</dbReference>
<organism evidence="3 4">
    <name type="scientific">Piscinibacter sakaiensis</name>
    <name type="common">Ideonella sakaiensis</name>
    <dbReference type="NCBI Taxonomy" id="1547922"/>
    <lineage>
        <taxon>Bacteria</taxon>
        <taxon>Pseudomonadati</taxon>
        <taxon>Pseudomonadota</taxon>
        <taxon>Betaproteobacteria</taxon>
        <taxon>Burkholderiales</taxon>
        <taxon>Sphaerotilaceae</taxon>
        <taxon>Piscinibacter</taxon>
    </lineage>
</organism>
<accession>A0A0K8P029</accession>
<evidence type="ECO:0000259" key="2">
    <source>
        <dbReference type="Pfam" id="PF07238"/>
    </source>
</evidence>